<comment type="caution">
    <text evidence="2">The sequence shown here is derived from an EMBL/GenBank/DDBJ whole genome shotgun (WGS) entry which is preliminary data.</text>
</comment>
<protein>
    <recommendedName>
        <fullName evidence="1">FAS1 domain-containing protein</fullName>
    </recommendedName>
</protein>
<dbReference type="GO" id="GO:0005615">
    <property type="term" value="C:extracellular space"/>
    <property type="evidence" value="ECO:0007669"/>
    <property type="project" value="TreeGrafter"/>
</dbReference>
<dbReference type="SUPFAM" id="SSF82153">
    <property type="entry name" value="FAS1 domain"/>
    <property type="match status" value="2"/>
</dbReference>
<feature type="non-terminal residue" evidence="2">
    <location>
        <position position="1"/>
    </location>
</feature>
<evidence type="ECO:0000313" key="2">
    <source>
        <dbReference type="EMBL" id="KAK2712425.1"/>
    </source>
</evidence>
<organism evidence="2 3">
    <name type="scientific">Artemia franciscana</name>
    <name type="common">Brine shrimp</name>
    <name type="synonym">Artemia sanfranciscana</name>
    <dbReference type="NCBI Taxonomy" id="6661"/>
    <lineage>
        <taxon>Eukaryota</taxon>
        <taxon>Metazoa</taxon>
        <taxon>Ecdysozoa</taxon>
        <taxon>Arthropoda</taxon>
        <taxon>Crustacea</taxon>
        <taxon>Branchiopoda</taxon>
        <taxon>Anostraca</taxon>
        <taxon>Artemiidae</taxon>
        <taxon>Artemia</taxon>
    </lineage>
</organism>
<dbReference type="PROSITE" id="PS50213">
    <property type="entry name" value="FAS1"/>
    <property type="match status" value="2"/>
</dbReference>
<reference evidence="2" key="1">
    <citation type="submission" date="2023-07" db="EMBL/GenBank/DDBJ databases">
        <title>Chromosome-level genome assembly of Artemia franciscana.</title>
        <authorList>
            <person name="Jo E."/>
        </authorList>
    </citation>
    <scope>NUCLEOTIDE SEQUENCE</scope>
    <source>
        <tissue evidence="2">Whole body</tissue>
    </source>
</reference>
<dbReference type="InterPro" id="IPR000782">
    <property type="entry name" value="FAS1_domain"/>
</dbReference>
<dbReference type="Gene3D" id="2.30.180.10">
    <property type="entry name" value="FAS1 domain"/>
    <property type="match status" value="2"/>
</dbReference>
<sequence>PSFKKYLTEERIGSMKSFLITIICFSVLSETFLADAKFSGSIRDGSLLQELEDVRCFVMTDLFIHAEFVGLLTGEEIFTVFSPQDGAFDQVLISSLTSDTDLLSNFLNYHMIPGNITSGIIQNDETFVTREGTTVLTNIYETTMTVNGASIMSADQWAENGMIHVINKVLYPAPAGNILSVLFNDAEGRFTTLLNAIEVSGLGGTLAGGPLTLFAPTNEAFEALPGGILDNLFSDPKLLEEVLLGHIVSSSIFEAGIVNGDLLSEAGKFIVVVVNEDGITVDGGNVIETDLIATNGAIHAIDTVIHT</sequence>
<dbReference type="InterPro" id="IPR036378">
    <property type="entry name" value="FAS1_dom_sf"/>
</dbReference>
<evidence type="ECO:0000259" key="1">
    <source>
        <dbReference type="PROSITE" id="PS50213"/>
    </source>
</evidence>
<proteinExistence type="predicted"/>
<feature type="domain" description="FAS1" evidence="1">
    <location>
        <begin position="177"/>
        <end position="305"/>
    </location>
</feature>
<dbReference type="FunFam" id="2.30.180.10:FF:000032">
    <property type="entry name" value="Fasciclin domain-containing protein, putative"/>
    <property type="match status" value="1"/>
</dbReference>
<keyword evidence="3" id="KW-1185">Reference proteome</keyword>
<dbReference type="PANTHER" id="PTHR10900:SF77">
    <property type="entry name" value="FI19380P1"/>
    <property type="match status" value="1"/>
</dbReference>
<dbReference type="Pfam" id="PF02469">
    <property type="entry name" value="Fasciclin"/>
    <property type="match status" value="2"/>
</dbReference>
<dbReference type="InterPro" id="IPR050904">
    <property type="entry name" value="Adhesion/Biosynth-related"/>
</dbReference>
<evidence type="ECO:0000313" key="3">
    <source>
        <dbReference type="Proteomes" id="UP001187531"/>
    </source>
</evidence>
<gene>
    <name evidence="2" type="ORF">QYM36_011195</name>
</gene>
<dbReference type="AlphaFoldDB" id="A0AA88L8T1"/>
<feature type="domain" description="FAS1" evidence="1">
    <location>
        <begin position="44"/>
        <end position="170"/>
    </location>
</feature>
<dbReference type="SMART" id="SM00554">
    <property type="entry name" value="FAS1"/>
    <property type="match status" value="2"/>
</dbReference>
<dbReference type="EMBL" id="JAVRJZ010000015">
    <property type="protein sequence ID" value="KAK2712425.1"/>
    <property type="molecule type" value="Genomic_DNA"/>
</dbReference>
<accession>A0AA88L8T1</accession>
<name>A0AA88L8T1_ARTSF</name>
<dbReference type="Proteomes" id="UP001187531">
    <property type="component" value="Unassembled WGS sequence"/>
</dbReference>
<dbReference type="PANTHER" id="PTHR10900">
    <property type="entry name" value="PERIOSTIN-RELATED"/>
    <property type="match status" value="1"/>
</dbReference>